<keyword evidence="4 8" id="KW-0812">Transmembrane</keyword>
<dbReference type="Pfam" id="PF02534">
    <property type="entry name" value="T4SS-DNA_transf"/>
    <property type="match status" value="1"/>
</dbReference>
<dbReference type="InterPro" id="IPR003688">
    <property type="entry name" value="TraG/VirD4"/>
</dbReference>
<evidence type="ECO:0000256" key="7">
    <source>
        <dbReference type="SAM" id="MobiDB-lite"/>
    </source>
</evidence>
<dbReference type="GO" id="GO:0005886">
    <property type="term" value="C:plasma membrane"/>
    <property type="evidence" value="ECO:0007669"/>
    <property type="project" value="UniProtKB-SubCell"/>
</dbReference>
<name>A0A327QP32_9BACT</name>
<protein>
    <submittedName>
        <fullName evidence="9">Type IV secretion system protein VirD4</fullName>
    </submittedName>
</protein>
<dbReference type="InterPro" id="IPR051539">
    <property type="entry name" value="T4SS-coupling_protein"/>
</dbReference>
<proteinExistence type="inferred from homology"/>
<feature type="region of interest" description="Disordered" evidence="7">
    <location>
        <begin position="463"/>
        <end position="482"/>
    </location>
</feature>
<evidence type="ECO:0000256" key="2">
    <source>
        <dbReference type="ARBA" id="ARBA00008806"/>
    </source>
</evidence>
<evidence type="ECO:0000256" key="8">
    <source>
        <dbReference type="SAM" id="Phobius"/>
    </source>
</evidence>
<organism evidence="9 10">
    <name type="scientific">Chitinophaga skermanii</name>
    <dbReference type="NCBI Taxonomy" id="331697"/>
    <lineage>
        <taxon>Bacteria</taxon>
        <taxon>Pseudomonadati</taxon>
        <taxon>Bacteroidota</taxon>
        <taxon>Chitinophagia</taxon>
        <taxon>Chitinophagales</taxon>
        <taxon>Chitinophagaceae</taxon>
        <taxon>Chitinophaga</taxon>
    </lineage>
</organism>
<accession>A0A327QP32</accession>
<comment type="subcellular location">
    <subcellularLocation>
        <location evidence="1">Cell membrane</location>
        <topology evidence="1">Multi-pass membrane protein</topology>
    </subcellularLocation>
</comment>
<feature type="transmembrane region" description="Helical" evidence="8">
    <location>
        <begin position="39"/>
        <end position="57"/>
    </location>
</feature>
<keyword evidence="5 8" id="KW-1133">Transmembrane helix</keyword>
<gene>
    <name evidence="9" type="ORF">LX64_02570</name>
</gene>
<evidence type="ECO:0000256" key="6">
    <source>
        <dbReference type="ARBA" id="ARBA00023136"/>
    </source>
</evidence>
<keyword evidence="10" id="KW-1185">Reference proteome</keyword>
<dbReference type="EMBL" id="QLLL01000004">
    <property type="protein sequence ID" value="RAJ05412.1"/>
    <property type="molecule type" value="Genomic_DNA"/>
</dbReference>
<sequence>MMQNKKYLVRIGILVLAFYLYSTIVSWLTRYDYNGSGGLIYRLIGWGVFLFLLVRFGRKLFKGTTTQGPTRRNTDHGSAHWASFDDFYLANNPNKASAGLVLGVAGLVRPKQGHLITVAGTGSGKGACLIIPTLLNEPTGSFVVTDPKGENACITARSQVQYGQNVYILDPWGEQQRIGARHGIEAAGFNPFDFIKMNVEELRDNCEQVANLLVPDRPGDKDPYWNDRSRTLIKTLMMHIITWLPPDEHNFWTLYKMLRYSAKDWTALLLEMGDNPADDGIISIASQEFLGLEEAGGSTMASIRSTAQTATSIFESPQLRRSLETSDFNPFDLTDGKTTVYIVIPERYLETHSTWLRMVIGLCLSACNAKPNKRVTYMLDEFAVMGKMKDVQKAFAFARGQNIVMWFFAQNLSQIKEIYGEDGMNTFIGNAALLLCFGGMKDQYTTQYFSKAYGKTTASKLVRTHGHTSSRDSSSTTTSNSWQTYEKDLVSPDEIEAAKEVIFYIGEGHRFVHKKQPWFRNMFEGISHDHPELTKENAKIIKSGNLPQDGWHEYYIKQADPAPRVYE</sequence>
<dbReference type="CDD" id="cd01127">
    <property type="entry name" value="TrwB_TraG_TraD_VirD4"/>
    <property type="match status" value="1"/>
</dbReference>
<evidence type="ECO:0000256" key="3">
    <source>
        <dbReference type="ARBA" id="ARBA00022475"/>
    </source>
</evidence>
<evidence type="ECO:0000256" key="4">
    <source>
        <dbReference type="ARBA" id="ARBA00022692"/>
    </source>
</evidence>
<dbReference type="InterPro" id="IPR027417">
    <property type="entry name" value="P-loop_NTPase"/>
</dbReference>
<dbReference type="PANTHER" id="PTHR37937">
    <property type="entry name" value="CONJUGATIVE TRANSFER: DNA TRANSPORT"/>
    <property type="match status" value="1"/>
</dbReference>
<dbReference type="AlphaFoldDB" id="A0A327QP32"/>
<evidence type="ECO:0000313" key="9">
    <source>
        <dbReference type="EMBL" id="RAJ05412.1"/>
    </source>
</evidence>
<dbReference type="Gene3D" id="3.40.50.300">
    <property type="entry name" value="P-loop containing nucleotide triphosphate hydrolases"/>
    <property type="match status" value="1"/>
</dbReference>
<feature type="transmembrane region" description="Helical" evidence="8">
    <location>
        <begin position="7"/>
        <end position="27"/>
    </location>
</feature>
<dbReference type="SUPFAM" id="SSF52540">
    <property type="entry name" value="P-loop containing nucleoside triphosphate hydrolases"/>
    <property type="match status" value="1"/>
</dbReference>
<comment type="caution">
    <text evidence="9">The sequence shown here is derived from an EMBL/GenBank/DDBJ whole genome shotgun (WGS) entry which is preliminary data.</text>
</comment>
<dbReference type="RefSeq" id="WP_111598005.1">
    <property type="nucleotide sequence ID" value="NZ_QLLL01000004.1"/>
</dbReference>
<dbReference type="PANTHER" id="PTHR37937:SF1">
    <property type="entry name" value="CONJUGATIVE TRANSFER: DNA TRANSPORT"/>
    <property type="match status" value="1"/>
</dbReference>
<evidence type="ECO:0000256" key="5">
    <source>
        <dbReference type="ARBA" id="ARBA00022989"/>
    </source>
</evidence>
<keyword evidence="6 8" id="KW-0472">Membrane</keyword>
<comment type="similarity">
    <text evidence="2">Belongs to the VirD4/TraG family.</text>
</comment>
<dbReference type="Proteomes" id="UP000249547">
    <property type="component" value="Unassembled WGS sequence"/>
</dbReference>
<evidence type="ECO:0000256" key="1">
    <source>
        <dbReference type="ARBA" id="ARBA00004651"/>
    </source>
</evidence>
<dbReference type="OrthoDB" id="9759295at2"/>
<feature type="compositionally biased region" description="Low complexity" evidence="7">
    <location>
        <begin position="471"/>
        <end position="481"/>
    </location>
</feature>
<reference evidence="9 10" key="1">
    <citation type="submission" date="2018-06" db="EMBL/GenBank/DDBJ databases">
        <title>Genomic Encyclopedia of Archaeal and Bacterial Type Strains, Phase II (KMG-II): from individual species to whole genera.</title>
        <authorList>
            <person name="Goeker M."/>
        </authorList>
    </citation>
    <scope>NUCLEOTIDE SEQUENCE [LARGE SCALE GENOMIC DNA]</scope>
    <source>
        <strain evidence="9 10">DSM 23857</strain>
    </source>
</reference>
<keyword evidence="3" id="KW-1003">Cell membrane</keyword>
<evidence type="ECO:0000313" key="10">
    <source>
        <dbReference type="Proteomes" id="UP000249547"/>
    </source>
</evidence>